<keyword evidence="1 3" id="KW-0560">Oxidoreductase</keyword>
<dbReference type="InterPro" id="IPR002563">
    <property type="entry name" value="Flavin_Rdtase-like_dom"/>
</dbReference>
<dbReference type="SUPFAM" id="SSF50475">
    <property type="entry name" value="FMN-binding split barrel"/>
    <property type="match status" value="1"/>
</dbReference>
<dbReference type="InterPro" id="IPR050268">
    <property type="entry name" value="NADH-dep_flavin_reductase"/>
</dbReference>
<dbReference type="Pfam" id="PF01613">
    <property type="entry name" value="Flavin_Reduct"/>
    <property type="match status" value="1"/>
</dbReference>
<evidence type="ECO:0000259" key="2">
    <source>
        <dbReference type="SMART" id="SM00903"/>
    </source>
</evidence>
<protein>
    <submittedName>
        <fullName evidence="3">Flavin reductase family protein</fullName>
        <ecNumber evidence="3">1.5.1.-</ecNumber>
    </submittedName>
</protein>
<dbReference type="GO" id="GO:0016491">
    <property type="term" value="F:oxidoreductase activity"/>
    <property type="evidence" value="ECO:0007669"/>
    <property type="project" value="UniProtKB-KW"/>
</dbReference>
<proteinExistence type="predicted"/>
<feature type="domain" description="Flavin reductase like" evidence="2">
    <location>
        <begin position="10"/>
        <end position="150"/>
    </location>
</feature>
<sequence length="152" mass="17115">MDTRFFRNAIGKFATGISVVSTEYNGEVMGMTVNAFMSVSLNPRLIAISIDEKARMYDKLKETGKFGISILKDSQKDLSMIFAKQMDKDREVQFVELDGNPVLEDSIVTLSCYVKETAKAGDHMIFIAEVTDIEMKDGEPVLYYGGQYRNLQ</sequence>
<dbReference type="RefSeq" id="WP_390293194.1">
    <property type="nucleotide sequence ID" value="NZ_JBHSFU010000003.1"/>
</dbReference>
<evidence type="ECO:0000256" key="1">
    <source>
        <dbReference type="ARBA" id="ARBA00023002"/>
    </source>
</evidence>
<dbReference type="InterPro" id="IPR012349">
    <property type="entry name" value="Split_barrel_FMN-bd"/>
</dbReference>
<comment type="caution">
    <text evidence="3">The sequence shown here is derived from an EMBL/GenBank/DDBJ whole genome shotgun (WGS) entry which is preliminary data.</text>
</comment>
<accession>A0ABV9DHH6</accession>
<dbReference type="SMART" id="SM00903">
    <property type="entry name" value="Flavin_Reduct"/>
    <property type="match status" value="1"/>
</dbReference>
<dbReference type="Gene3D" id="2.30.110.10">
    <property type="entry name" value="Electron Transport, Fmn-binding Protein, Chain A"/>
    <property type="match status" value="1"/>
</dbReference>
<dbReference type="Proteomes" id="UP001595989">
    <property type="component" value="Unassembled WGS sequence"/>
</dbReference>
<keyword evidence="4" id="KW-1185">Reference proteome</keyword>
<name>A0ABV9DHH6_9BACI</name>
<dbReference type="EMBL" id="JBHSFU010000003">
    <property type="protein sequence ID" value="MFC4557254.1"/>
    <property type="molecule type" value="Genomic_DNA"/>
</dbReference>
<dbReference type="PANTHER" id="PTHR30466:SF1">
    <property type="entry name" value="FMN REDUCTASE (NADH) RUTF"/>
    <property type="match status" value="1"/>
</dbReference>
<reference evidence="4" key="1">
    <citation type="journal article" date="2019" name="Int. J. Syst. Evol. Microbiol.">
        <title>The Global Catalogue of Microorganisms (GCM) 10K type strain sequencing project: providing services to taxonomists for standard genome sequencing and annotation.</title>
        <authorList>
            <consortium name="The Broad Institute Genomics Platform"/>
            <consortium name="The Broad Institute Genome Sequencing Center for Infectious Disease"/>
            <person name="Wu L."/>
            <person name="Ma J."/>
        </authorList>
    </citation>
    <scope>NUCLEOTIDE SEQUENCE [LARGE SCALE GENOMIC DNA]</scope>
    <source>
        <strain evidence="4">CGMCC 4.7426</strain>
    </source>
</reference>
<dbReference type="EC" id="1.5.1.-" evidence="3"/>
<evidence type="ECO:0000313" key="3">
    <source>
        <dbReference type="EMBL" id="MFC4557254.1"/>
    </source>
</evidence>
<gene>
    <name evidence="3" type="ORF">ACFO3D_03380</name>
</gene>
<organism evidence="3 4">
    <name type="scientific">Virgibacillus kekensis</name>
    <dbReference type="NCBI Taxonomy" id="202261"/>
    <lineage>
        <taxon>Bacteria</taxon>
        <taxon>Bacillati</taxon>
        <taxon>Bacillota</taxon>
        <taxon>Bacilli</taxon>
        <taxon>Bacillales</taxon>
        <taxon>Bacillaceae</taxon>
        <taxon>Virgibacillus</taxon>
    </lineage>
</organism>
<dbReference type="PANTHER" id="PTHR30466">
    <property type="entry name" value="FLAVIN REDUCTASE"/>
    <property type="match status" value="1"/>
</dbReference>
<evidence type="ECO:0000313" key="4">
    <source>
        <dbReference type="Proteomes" id="UP001595989"/>
    </source>
</evidence>